<evidence type="ECO:0000256" key="1">
    <source>
        <dbReference type="ARBA" id="ARBA00004906"/>
    </source>
</evidence>
<feature type="compositionally biased region" description="Basic residues" evidence="3">
    <location>
        <begin position="27"/>
        <end position="36"/>
    </location>
</feature>
<feature type="domain" description="MATH" evidence="5">
    <location>
        <begin position="50"/>
        <end position="104"/>
    </location>
</feature>
<evidence type="ECO:0000313" key="7">
    <source>
        <dbReference type="Proteomes" id="UP000479710"/>
    </source>
</evidence>
<dbReference type="PANTHER" id="PTHR26379:SF396">
    <property type="entry name" value="BTB_POZ DOMAIN CONTAINING PROTEIN"/>
    <property type="match status" value="1"/>
</dbReference>
<dbReference type="Proteomes" id="UP000479710">
    <property type="component" value="Unassembled WGS sequence"/>
</dbReference>
<comment type="caution">
    <text evidence="6">The sequence shown here is derived from an EMBL/GenBank/DDBJ whole genome shotgun (WGS) entry which is preliminary data.</text>
</comment>
<dbReference type="Gene3D" id="2.60.210.10">
    <property type="entry name" value="Apoptosis, Tumor Necrosis Factor Receptor Associated Protein 2, Chain A"/>
    <property type="match status" value="1"/>
</dbReference>
<dbReference type="OrthoDB" id="6359816at2759"/>
<dbReference type="PROSITE" id="PS50097">
    <property type="entry name" value="BTB"/>
    <property type="match status" value="1"/>
</dbReference>
<evidence type="ECO:0008006" key="8">
    <source>
        <dbReference type="Google" id="ProtNLM"/>
    </source>
</evidence>
<dbReference type="AlphaFoldDB" id="A0A6G1BW79"/>
<dbReference type="GO" id="GO:0016567">
    <property type="term" value="P:protein ubiquitination"/>
    <property type="evidence" value="ECO:0007669"/>
    <property type="project" value="InterPro"/>
</dbReference>
<evidence type="ECO:0000259" key="4">
    <source>
        <dbReference type="PROSITE" id="PS50097"/>
    </source>
</evidence>
<reference evidence="6 7" key="1">
    <citation type="submission" date="2019-11" db="EMBL/GenBank/DDBJ databases">
        <title>Whole genome sequence of Oryza granulata.</title>
        <authorList>
            <person name="Li W."/>
        </authorList>
    </citation>
    <scope>NUCLEOTIDE SEQUENCE [LARGE SCALE GENOMIC DNA]</scope>
    <source>
        <strain evidence="7">cv. Menghai</strain>
        <tissue evidence="6">Leaf</tissue>
    </source>
</reference>
<protein>
    <recommendedName>
        <fullName evidence="8">BTB domain-containing protein</fullName>
    </recommendedName>
</protein>
<dbReference type="InterPro" id="IPR008974">
    <property type="entry name" value="TRAF-like"/>
</dbReference>
<comment type="pathway">
    <text evidence="1">Protein modification; protein ubiquitination.</text>
</comment>
<dbReference type="InterPro" id="IPR056423">
    <property type="entry name" value="BACK_BPM_SPOP"/>
</dbReference>
<evidence type="ECO:0000313" key="6">
    <source>
        <dbReference type="EMBL" id="KAF0892051.1"/>
    </source>
</evidence>
<dbReference type="Pfam" id="PF22486">
    <property type="entry name" value="MATH_2"/>
    <property type="match status" value="1"/>
</dbReference>
<evidence type="ECO:0000256" key="2">
    <source>
        <dbReference type="ARBA" id="ARBA00010846"/>
    </source>
</evidence>
<dbReference type="SUPFAM" id="SSF49599">
    <property type="entry name" value="TRAF domain-like"/>
    <property type="match status" value="1"/>
</dbReference>
<accession>A0A6G1BW79</accession>
<dbReference type="InterPro" id="IPR002083">
    <property type="entry name" value="MATH/TRAF_dom"/>
</dbReference>
<keyword evidence="7" id="KW-1185">Reference proteome</keyword>
<dbReference type="CDD" id="cd00121">
    <property type="entry name" value="MATH"/>
    <property type="match status" value="1"/>
</dbReference>
<dbReference type="PANTHER" id="PTHR26379">
    <property type="entry name" value="BTB/POZ AND MATH DOMAIN-CONTAINING PROTEIN 1"/>
    <property type="match status" value="1"/>
</dbReference>
<evidence type="ECO:0000259" key="5">
    <source>
        <dbReference type="PROSITE" id="PS50144"/>
    </source>
</evidence>
<proteinExistence type="inferred from homology"/>
<dbReference type="EMBL" id="SPHZ02000011">
    <property type="protein sequence ID" value="KAF0892051.1"/>
    <property type="molecule type" value="Genomic_DNA"/>
</dbReference>
<dbReference type="Pfam" id="PF00651">
    <property type="entry name" value="BTB"/>
    <property type="match status" value="1"/>
</dbReference>
<dbReference type="PROSITE" id="PS50144">
    <property type="entry name" value="MATH"/>
    <property type="match status" value="1"/>
</dbReference>
<dbReference type="InterPro" id="IPR000210">
    <property type="entry name" value="BTB/POZ_dom"/>
</dbReference>
<dbReference type="Gene3D" id="3.30.710.10">
    <property type="entry name" value="Potassium Channel Kv1.1, Chain A"/>
    <property type="match status" value="1"/>
</dbReference>
<dbReference type="SUPFAM" id="SSF54695">
    <property type="entry name" value="POZ domain"/>
    <property type="match status" value="1"/>
</dbReference>
<evidence type="ECO:0000256" key="3">
    <source>
        <dbReference type="SAM" id="MobiDB-lite"/>
    </source>
</evidence>
<feature type="compositionally biased region" description="Low complexity" evidence="3">
    <location>
        <begin position="1"/>
        <end position="18"/>
    </location>
</feature>
<organism evidence="6 7">
    <name type="scientific">Oryza meyeriana var. granulata</name>
    <dbReference type="NCBI Taxonomy" id="110450"/>
    <lineage>
        <taxon>Eukaryota</taxon>
        <taxon>Viridiplantae</taxon>
        <taxon>Streptophyta</taxon>
        <taxon>Embryophyta</taxon>
        <taxon>Tracheophyta</taxon>
        <taxon>Spermatophyta</taxon>
        <taxon>Magnoliopsida</taxon>
        <taxon>Liliopsida</taxon>
        <taxon>Poales</taxon>
        <taxon>Poaceae</taxon>
        <taxon>BOP clade</taxon>
        <taxon>Oryzoideae</taxon>
        <taxon>Oryzeae</taxon>
        <taxon>Oryzinae</taxon>
        <taxon>Oryza</taxon>
        <taxon>Oryza meyeriana</taxon>
    </lineage>
</organism>
<name>A0A6G1BW79_9ORYZ</name>
<feature type="region of interest" description="Disordered" evidence="3">
    <location>
        <begin position="1"/>
        <end position="43"/>
    </location>
</feature>
<dbReference type="InterPro" id="IPR045005">
    <property type="entry name" value="BPM1-6"/>
</dbReference>
<feature type="domain" description="BTB" evidence="4">
    <location>
        <begin position="191"/>
        <end position="259"/>
    </location>
</feature>
<dbReference type="InterPro" id="IPR011333">
    <property type="entry name" value="SKP1/BTB/POZ_sf"/>
</dbReference>
<dbReference type="SMART" id="SM00225">
    <property type="entry name" value="BTB"/>
    <property type="match status" value="1"/>
</dbReference>
<sequence length="371" mass="41387">MGASSSRARASAASSSSSARRDEPPPRHHLRRRLSSQHHPGSTAVAVRSSGHHVFEIHDYALLKAITPNSKSINSVSFVVGGHSWHLECYPNGYNADHADYLFVNPVLENATDELLNVQEEFEREVLVVEDRLTIRCDIVVITQSCTQTTTTEVEAAATATATAMASFVDVPPAADPGKHIHDLLSSTVATDVTFQVVKRRFTAHRSVLAIRSPVFLAEHKGKMKKRNYRRTVQIDGMEPEVFDALLSFIYTDSLPKMEKQDELAIAQPLLIAAERYDLERLRLICEDKLCNHVDEKTVINMLAFVGQHPSCKGLKKACFEFLVKSPLKTRGEIITTEAYYRLTVNCPGVALEFLLQYFDSTLRDLIAKIP</sequence>
<gene>
    <name evidence="6" type="ORF">E2562_013447</name>
</gene>
<dbReference type="Pfam" id="PF24570">
    <property type="entry name" value="BACK_BPM_SPOP"/>
    <property type="match status" value="1"/>
</dbReference>
<comment type="similarity">
    <text evidence="2">Belongs to the Tdpoz family.</text>
</comment>